<evidence type="ECO:0000313" key="2">
    <source>
        <dbReference type="Proteomes" id="UP001155077"/>
    </source>
</evidence>
<accession>A0ABT0Z0T2</accession>
<evidence type="ECO:0000313" key="1">
    <source>
        <dbReference type="EMBL" id="MCM8568875.1"/>
    </source>
</evidence>
<protein>
    <submittedName>
        <fullName evidence="1">Uncharacterized protein</fullName>
    </submittedName>
</protein>
<gene>
    <name evidence="1" type="ORF">NE848_05770</name>
</gene>
<organism evidence="1 2">
    <name type="scientific">Gramella jeungdoensis</name>
    <dbReference type="NCBI Taxonomy" id="708091"/>
    <lineage>
        <taxon>Bacteria</taxon>
        <taxon>Pseudomonadati</taxon>
        <taxon>Bacteroidota</taxon>
        <taxon>Flavobacteriia</taxon>
        <taxon>Flavobacteriales</taxon>
        <taxon>Flavobacteriaceae</taxon>
        <taxon>Christiangramia</taxon>
    </lineage>
</organism>
<dbReference type="EMBL" id="JAMSCK010000002">
    <property type="protein sequence ID" value="MCM8568875.1"/>
    <property type="molecule type" value="Genomic_DNA"/>
</dbReference>
<comment type="caution">
    <text evidence="1">The sequence shown here is derived from an EMBL/GenBank/DDBJ whole genome shotgun (WGS) entry which is preliminary data.</text>
</comment>
<dbReference type="Proteomes" id="UP001155077">
    <property type="component" value="Unassembled WGS sequence"/>
</dbReference>
<keyword evidence="2" id="KW-1185">Reference proteome</keyword>
<reference evidence="1" key="1">
    <citation type="submission" date="2022-06" db="EMBL/GenBank/DDBJ databases">
        <title>Gramella sediminis sp. nov., isolated from deep-sea sediment of the Indian Ocean.</title>
        <authorList>
            <person name="Yang L."/>
        </authorList>
    </citation>
    <scope>NUCLEOTIDE SEQUENCE</scope>
    <source>
        <strain evidence="1">HMD3159</strain>
    </source>
</reference>
<sequence length="137" mass="16282">MHDIPAPIIHTYTEINKGKYRSVRHFELKTVKNGKSVLSDRINLQKDRQFAKSFPKYWLKIRKGKKWSRPITGLFDTDRPNLFHGDSQYKKHLIIVHIPNQSGQVSIYYFQNYFTLNHADIVTQIDRDIRFKELGHV</sequence>
<proteinExistence type="predicted"/>
<name>A0ABT0Z0T2_9FLAO</name>
<dbReference type="RefSeq" id="WP_252111356.1">
    <property type="nucleotide sequence ID" value="NZ_JAMSCK010000002.1"/>
</dbReference>